<evidence type="ECO:0000313" key="3">
    <source>
        <dbReference type="Proteomes" id="UP000095192"/>
    </source>
</evidence>
<name>A0A1D3D0I2_9EIME</name>
<accession>A0A1D3D0I2</accession>
<proteinExistence type="predicted"/>
<gene>
    <name evidence="2" type="ORF">cyc_07851</name>
</gene>
<protein>
    <submittedName>
        <fullName evidence="2">Uncharacterized protein</fullName>
    </submittedName>
</protein>
<comment type="caution">
    <text evidence="2">The sequence shown here is derived from an EMBL/GenBank/DDBJ whole genome shotgun (WGS) entry which is preliminary data.</text>
</comment>
<dbReference type="EMBL" id="JROU02001266">
    <property type="protein sequence ID" value="OEH76967.1"/>
    <property type="molecule type" value="Genomic_DNA"/>
</dbReference>
<dbReference type="InParanoid" id="A0A1D3D0I2"/>
<dbReference type="Proteomes" id="UP000095192">
    <property type="component" value="Unassembled WGS sequence"/>
</dbReference>
<organism evidence="2 3">
    <name type="scientific">Cyclospora cayetanensis</name>
    <dbReference type="NCBI Taxonomy" id="88456"/>
    <lineage>
        <taxon>Eukaryota</taxon>
        <taxon>Sar</taxon>
        <taxon>Alveolata</taxon>
        <taxon>Apicomplexa</taxon>
        <taxon>Conoidasida</taxon>
        <taxon>Coccidia</taxon>
        <taxon>Eucoccidiorida</taxon>
        <taxon>Eimeriorina</taxon>
        <taxon>Eimeriidae</taxon>
        <taxon>Cyclospora</taxon>
    </lineage>
</organism>
<feature type="region of interest" description="Disordered" evidence="1">
    <location>
        <begin position="21"/>
        <end position="43"/>
    </location>
</feature>
<sequence length="88" mass="9554">MHRVALSLPLQQRKLQELRLRRALEGPQRASEARNEKRGRGGAPLYEKLRQLPVHPAAAALAASVAAADAAVTRDAGAVDARSWQHSL</sequence>
<evidence type="ECO:0000313" key="2">
    <source>
        <dbReference type="EMBL" id="OEH76967.1"/>
    </source>
</evidence>
<dbReference type="AlphaFoldDB" id="A0A1D3D0I2"/>
<keyword evidence="3" id="KW-1185">Reference proteome</keyword>
<dbReference type="VEuPathDB" id="ToxoDB:cyc_07851"/>
<evidence type="ECO:0000256" key="1">
    <source>
        <dbReference type="SAM" id="MobiDB-lite"/>
    </source>
</evidence>
<reference evidence="2 3" key="1">
    <citation type="journal article" date="2016" name="BMC Genomics">
        <title>Comparative genomics reveals Cyclospora cayetanensis possesses coccidia-like metabolism and invasion components but unique surface antigens.</title>
        <authorList>
            <person name="Liu S."/>
            <person name="Wang L."/>
            <person name="Zheng H."/>
            <person name="Xu Z."/>
            <person name="Roellig D.M."/>
            <person name="Li N."/>
            <person name="Frace M.A."/>
            <person name="Tang K."/>
            <person name="Arrowood M.J."/>
            <person name="Moss D.M."/>
            <person name="Zhang L."/>
            <person name="Feng Y."/>
            <person name="Xiao L."/>
        </authorList>
    </citation>
    <scope>NUCLEOTIDE SEQUENCE [LARGE SCALE GENOMIC DNA]</scope>
    <source>
        <strain evidence="2 3">CHN_HEN01</strain>
    </source>
</reference>